<evidence type="ECO:0000313" key="2">
    <source>
        <dbReference type="EMBL" id="KAH6897170.1"/>
    </source>
</evidence>
<sequence length="131" mass="14166">MLSVGLGMFPVTTPKFEIGIDEDGFVRAIQLGRRNYGILMLARPVICTRIDAADLLSVLCFVLLLEMSFVSGGGWLGHLAASKLAVLLALAIVSGSLTKRQRSRINACKCKYLDNEMLCPASNGQIAHNLD</sequence>
<dbReference type="AlphaFoldDB" id="A0A9P8WDZ7"/>
<comment type="caution">
    <text evidence="2">The sequence shown here is derived from an EMBL/GenBank/DDBJ whole genome shotgun (WGS) entry which is preliminary data.</text>
</comment>
<dbReference type="Proteomes" id="UP000777438">
    <property type="component" value="Unassembled WGS sequence"/>
</dbReference>
<organism evidence="2 3">
    <name type="scientific">Thelonectria olida</name>
    <dbReference type="NCBI Taxonomy" id="1576542"/>
    <lineage>
        <taxon>Eukaryota</taxon>
        <taxon>Fungi</taxon>
        <taxon>Dikarya</taxon>
        <taxon>Ascomycota</taxon>
        <taxon>Pezizomycotina</taxon>
        <taxon>Sordariomycetes</taxon>
        <taxon>Hypocreomycetidae</taxon>
        <taxon>Hypocreales</taxon>
        <taxon>Nectriaceae</taxon>
        <taxon>Thelonectria</taxon>
    </lineage>
</organism>
<evidence type="ECO:0000256" key="1">
    <source>
        <dbReference type="SAM" id="Phobius"/>
    </source>
</evidence>
<accession>A0A9P8WDZ7</accession>
<keyword evidence="1" id="KW-1133">Transmembrane helix</keyword>
<protein>
    <submittedName>
        <fullName evidence="2">Uncharacterized protein</fullName>
    </submittedName>
</protein>
<keyword evidence="3" id="KW-1185">Reference proteome</keyword>
<feature type="transmembrane region" description="Helical" evidence="1">
    <location>
        <begin position="75"/>
        <end position="97"/>
    </location>
</feature>
<gene>
    <name evidence="2" type="ORF">B0T10DRAFT_455045</name>
</gene>
<dbReference type="EMBL" id="JAGPYM010000003">
    <property type="protein sequence ID" value="KAH6897170.1"/>
    <property type="molecule type" value="Genomic_DNA"/>
</dbReference>
<evidence type="ECO:0000313" key="3">
    <source>
        <dbReference type="Proteomes" id="UP000777438"/>
    </source>
</evidence>
<proteinExistence type="predicted"/>
<keyword evidence="1" id="KW-0472">Membrane</keyword>
<name>A0A9P8WDZ7_9HYPO</name>
<reference evidence="2 3" key="1">
    <citation type="journal article" date="2021" name="Nat. Commun.">
        <title>Genetic determinants of endophytism in the Arabidopsis root mycobiome.</title>
        <authorList>
            <person name="Mesny F."/>
            <person name="Miyauchi S."/>
            <person name="Thiergart T."/>
            <person name="Pickel B."/>
            <person name="Atanasova L."/>
            <person name="Karlsson M."/>
            <person name="Huettel B."/>
            <person name="Barry K.W."/>
            <person name="Haridas S."/>
            <person name="Chen C."/>
            <person name="Bauer D."/>
            <person name="Andreopoulos W."/>
            <person name="Pangilinan J."/>
            <person name="LaButti K."/>
            <person name="Riley R."/>
            <person name="Lipzen A."/>
            <person name="Clum A."/>
            <person name="Drula E."/>
            <person name="Henrissat B."/>
            <person name="Kohler A."/>
            <person name="Grigoriev I.V."/>
            <person name="Martin F.M."/>
            <person name="Hacquard S."/>
        </authorList>
    </citation>
    <scope>NUCLEOTIDE SEQUENCE [LARGE SCALE GENOMIC DNA]</scope>
    <source>
        <strain evidence="2 3">MPI-CAGE-CH-0241</strain>
    </source>
</reference>
<keyword evidence="1" id="KW-0812">Transmembrane</keyword>